<dbReference type="Gene3D" id="1.10.357.10">
    <property type="entry name" value="Tetracycline Repressor, domain 2"/>
    <property type="match status" value="1"/>
</dbReference>
<dbReference type="GO" id="GO:0003700">
    <property type="term" value="F:DNA-binding transcription factor activity"/>
    <property type="evidence" value="ECO:0007669"/>
    <property type="project" value="TreeGrafter"/>
</dbReference>
<dbReference type="SUPFAM" id="SSF46689">
    <property type="entry name" value="Homeodomain-like"/>
    <property type="match status" value="1"/>
</dbReference>
<dbReference type="Proteomes" id="UP001178888">
    <property type="component" value="Unassembled WGS sequence"/>
</dbReference>
<evidence type="ECO:0000313" key="4">
    <source>
        <dbReference type="EMBL" id="MDQ6597456.1"/>
    </source>
</evidence>
<dbReference type="Proteomes" id="UP000295132">
    <property type="component" value="Unassembled WGS sequence"/>
</dbReference>
<feature type="DNA-binding region" description="H-T-H motif" evidence="2">
    <location>
        <begin position="45"/>
        <end position="64"/>
    </location>
</feature>
<dbReference type="AlphaFoldDB" id="A0A4R5VVA2"/>
<feature type="domain" description="HTH tetR-type" evidence="3">
    <location>
        <begin position="22"/>
        <end position="82"/>
    </location>
</feature>
<dbReference type="InterPro" id="IPR001647">
    <property type="entry name" value="HTH_TetR"/>
</dbReference>
<dbReference type="PRINTS" id="PR00455">
    <property type="entry name" value="HTHTETR"/>
</dbReference>
<reference evidence="5 6" key="1">
    <citation type="submission" date="2019-03" db="EMBL/GenBank/DDBJ databases">
        <title>Bacillus niacini sp. nov. a Nicotinate-Metabolizing Mesophile Isolated from Soil.</title>
        <authorList>
            <person name="Zhang G."/>
        </authorList>
    </citation>
    <scope>NUCLEOTIDE SEQUENCE [LARGE SCALE GENOMIC DNA]</scope>
    <source>
        <strain evidence="5 6">WN066</strain>
    </source>
</reference>
<evidence type="ECO:0000259" key="3">
    <source>
        <dbReference type="PROSITE" id="PS50977"/>
    </source>
</evidence>
<dbReference type="EMBL" id="JAVGVR010000001">
    <property type="protein sequence ID" value="MDQ6597456.1"/>
    <property type="molecule type" value="Genomic_DNA"/>
</dbReference>
<organism evidence="5 6">
    <name type="scientific">Bacillus salipaludis</name>
    <dbReference type="NCBI Taxonomy" id="2547811"/>
    <lineage>
        <taxon>Bacteria</taxon>
        <taxon>Bacillati</taxon>
        <taxon>Bacillota</taxon>
        <taxon>Bacilli</taxon>
        <taxon>Bacillales</taxon>
        <taxon>Bacillaceae</taxon>
        <taxon>Bacillus</taxon>
    </lineage>
</organism>
<gene>
    <name evidence="5" type="ORF">E2K98_06595</name>
    <name evidence="4" type="ORF">RCG21_13995</name>
</gene>
<protein>
    <submittedName>
        <fullName evidence="5">TetR/AcrR family transcriptional regulator</fullName>
    </submittedName>
</protein>
<dbReference type="GO" id="GO:0000976">
    <property type="term" value="F:transcription cis-regulatory region binding"/>
    <property type="evidence" value="ECO:0007669"/>
    <property type="project" value="TreeGrafter"/>
</dbReference>
<comment type="caution">
    <text evidence="5">The sequence shown here is derived from an EMBL/GenBank/DDBJ whole genome shotgun (WGS) entry which is preliminary data.</text>
</comment>
<keyword evidence="7" id="KW-1185">Reference proteome</keyword>
<name>A0A4R5VVA2_9BACI</name>
<evidence type="ECO:0000256" key="2">
    <source>
        <dbReference type="PROSITE-ProRule" id="PRU00335"/>
    </source>
</evidence>
<evidence type="ECO:0000313" key="6">
    <source>
        <dbReference type="Proteomes" id="UP000295132"/>
    </source>
</evidence>
<dbReference type="InterPro" id="IPR009057">
    <property type="entry name" value="Homeodomain-like_sf"/>
</dbReference>
<evidence type="ECO:0000256" key="1">
    <source>
        <dbReference type="ARBA" id="ARBA00023125"/>
    </source>
</evidence>
<dbReference type="RefSeq" id="WP_133333460.1">
    <property type="nucleotide sequence ID" value="NZ_JAVGVR010000001.1"/>
</dbReference>
<dbReference type="PANTHER" id="PTHR30055">
    <property type="entry name" value="HTH-TYPE TRANSCRIPTIONAL REGULATOR RUTR"/>
    <property type="match status" value="1"/>
</dbReference>
<dbReference type="PROSITE" id="PS01081">
    <property type="entry name" value="HTH_TETR_1"/>
    <property type="match status" value="1"/>
</dbReference>
<sequence>MSDREDQLVGDFPLVPKQERAQQKRNALLESGHALFISKGYEQTTAKEIAAKAGVATGTFYRYFLDKRQLLMALLEDKIEKLMPPEPSWVIGNPETRLAELFEVHGNRLQRLGLHRVLPELILKDPELSKVIASAKLKIHSRIYAGLQKASEKGLTWNDLDLNTLTWSIMLLAENTTGKVLESGDTEEYQKTAKIICRMVFPPEVLKKLQTDENYEENLEN</sequence>
<dbReference type="InterPro" id="IPR050109">
    <property type="entry name" value="HTH-type_TetR-like_transc_reg"/>
</dbReference>
<reference evidence="4" key="2">
    <citation type="submission" date="2023-08" db="EMBL/GenBank/DDBJ databases">
        <title>Nitrogen cycling bacteria in agricultural field soils.</title>
        <authorList>
            <person name="Jang J."/>
        </authorList>
    </citation>
    <scope>NUCLEOTIDE SEQUENCE</scope>
    <source>
        <strain evidence="4">PS3-36</strain>
    </source>
</reference>
<dbReference type="Pfam" id="PF00440">
    <property type="entry name" value="TetR_N"/>
    <property type="match status" value="1"/>
</dbReference>
<dbReference type="PANTHER" id="PTHR30055:SF226">
    <property type="entry name" value="HTH-TYPE TRANSCRIPTIONAL REGULATOR PKSA"/>
    <property type="match status" value="1"/>
</dbReference>
<dbReference type="InterPro" id="IPR023772">
    <property type="entry name" value="DNA-bd_HTH_TetR-type_CS"/>
</dbReference>
<evidence type="ECO:0000313" key="5">
    <source>
        <dbReference type="EMBL" id="TDK63118.1"/>
    </source>
</evidence>
<dbReference type="EMBL" id="SMYO01000003">
    <property type="protein sequence ID" value="TDK63118.1"/>
    <property type="molecule type" value="Genomic_DNA"/>
</dbReference>
<keyword evidence="1 2" id="KW-0238">DNA-binding</keyword>
<evidence type="ECO:0000313" key="7">
    <source>
        <dbReference type="Proteomes" id="UP001178888"/>
    </source>
</evidence>
<dbReference type="PROSITE" id="PS50977">
    <property type="entry name" value="HTH_TETR_2"/>
    <property type="match status" value="1"/>
</dbReference>
<accession>A0A4R5VVA2</accession>
<proteinExistence type="predicted"/>